<dbReference type="SUPFAM" id="SSF161098">
    <property type="entry name" value="MetI-like"/>
    <property type="match status" value="1"/>
</dbReference>
<reference evidence="9 10" key="1">
    <citation type="submission" date="2019-03" db="EMBL/GenBank/DDBJ databases">
        <title>Genomic Encyclopedia of Type Strains, Phase IV (KMG-IV): sequencing the most valuable type-strain genomes for metagenomic binning, comparative biology and taxonomic classification.</title>
        <authorList>
            <person name="Goeker M."/>
        </authorList>
    </citation>
    <scope>NUCLEOTIDE SEQUENCE [LARGE SCALE GENOMIC DNA]</scope>
    <source>
        <strain evidence="9 10">DSM 26752</strain>
    </source>
</reference>
<dbReference type="CDD" id="cd06261">
    <property type="entry name" value="TM_PBP2"/>
    <property type="match status" value="1"/>
</dbReference>
<evidence type="ECO:0000256" key="6">
    <source>
        <dbReference type="ARBA" id="ARBA00023136"/>
    </source>
</evidence>
<comment type="subcellular location">
    <subcellularLocation>
        <location evidence="1 7">Cell membrane</location>
        <topology evidence="1 7">Multi-pass membrane protein</topology>
    </subcellularLocation>
</comment>
<accession>A0A4R3KPM5</accession>
<keyword evidence="2 7" id="KW-0813">Transport</keyword>
<dbReference type="InterPro" id="IPR035906">
    <property type="entry name" value="MetI-like_sf"/>
</dbReference>
<dbReference type="OrthoDB" id="9783218at2"/>
<proteinExistence type="inferred from homology"/>
<evidence type="ECO:0000256" key="3">
    <source>
        <dbReference type="ARBA" id="ARBA00022475"/>
    </source>
</evidence>
<evidence type="ECO:0000256" key="1">
    <source>
        <dbReference type="ARBA" id="ARBA00004651"/>
    </source>
</evidence>
<feature type="transmembrane region" description="Helical" evidence="7">
    <location>
        <begin position="167"/>
        <end position="186"/>
    </location>
</feature>
<protein>
    <submittedName>
        <fullName evidence="9">Oligopeptide transport system permease protein</fullName>
    </submittedName>
</protein>
<feature type="transmembrane region" description="Helical" evidence="7">
    <location>
        <begin position="142"/>
        <end position="161"/>
    </location>
</feature>
<dbReference type="GO" id="GO:0005886">
    <property type="term" value="C:plasma membrane"/>
    <property type="evidence" value="ECO:0007669"/>
    <property type="project" value="UniProtKB-SubCell"/>
</dbReference>
<keyword evidence="3" id="KW-1003">Cell membrane</keyword>
<organism evidence="9 10">
    <name type="scientific">Keratinibaculum paraultunense</name>
    <dbReference type="NCBI Taxonomy" id="1278232"/>
    <lineage>
        <taxon>Bacteria</taxon>
        <taxon>Bacillati</taxon>
        <taxon>Bacillota</taxon>
        <taxon>Tissierellia</taxon>
        <taxon>Tissierellales</taxon>
        <taxon>Tepidimicrobiaceae</taxon>
        <taxon>Keratinibaculum</taxon>
    </lineage>
</organism>
<dbReference type="InterPro" id="IPR025966">
    <property type="entry name" value="OppC_N"/>
</dbReference>
<evidence type="ECO:0000256" key="4">
    <source>
        <dbReference type="ARBA" id="ARBA00022692"/>
    </source>
</evidence>
<feature type="transmembrane region" description="Helical" evidence="7">
    <location>
        <begin position="107"/>
        <end position="130"/>
    </location>
</feature>
<evidence type="ECO:0000256" key="5">
    <source>
        <dbReference type="ARBA" id="ARBA00022989"/>
    </source>
</evidence>
<dbReference type="GO" id="GO:0055085">
    <property type="term" value="P:transmembrane transport"/>
    <property type="evidence" value="ECO:0007669"/>
    <property type="project" value="InterPro"/>
</dbReference>
<keyword evidence="6 7" id="KW-0472">Membrane</keyword>
<dbReference type="AlphaFoldDB" id="A0A4R3KPM5"/>
<feature type="transmembrane region" description="Helical" evidence="7">
    <location>
        <begin position="275"/>
        <end position="296"/>
    </location>
</feature>
<keyword evidence="10" id="KW-1185">Reference proteome</keyword>
<dbReference type="PROSITE" id="PS50928">
    <property type="entry name" value="ABC_TM1"/>
    <property type="match status" value="1"/>
</dbReference>
<evidence type="ECO:0000313" key="9">
    <source>
        <dbReference type="EMBL" id="TCS86652.1"/>
    </source>
</evidence>
<gene>
    <name evidence="9" type="ORF">EDD65_11447</name>
</gene>
<feature type="transmembrane region" description="Helical" evidence="7">
    <location>
        <begin position="217"/>
        <end position="238"/>
    </location>
</feature>
<name>A0A4R3KPM5_9FIRM</name>
<dbReference type="InterPro" id="IPR050366">
    <property type="entry name" value="BP-dependent_transpt_permease"/>
</dbReference>
<evidence type="ECO:0000313" key="10">
    <source>
        <dbReference type="Proteomes" id="UP000294567"/>
    </source>
</evidence>
<evidence type="ECO:0000256" key="2">
    <source>
        <dbReference type="ARBA" id="ARBA00022448"/>
    </source>
</evidence>
<evidence type="ECO:0000259" key="8">
    <source>
        <dbReference type="PROSITE" id="PS50928"/>
    </source>
</evidence>
<sequence length="306" mass="33599">MTEIMDEKFKIIGCQDSDSEKIARPAMTYWQDAWRRLKSNNVAMISIGILIALIVMTIIGPHITPYSHEEMIVEERNMGPSAKHWFGTDELGRDIFTRVWKGGRVSMLIGVVGAFVVSVVGCIYGGIAAYFGGKVDTIMMRIVEILVSVPYLIVVILISVITESKGMGSILLALCLTGWCGTARLVRGQILQLKEQDFVLAAEALGMSPGKIVLKHLIPNTIGVIIVSITFDIPGFIFSEAFLSYIGLGVQSPDTSWGAMASAAQNNLLFYPYQLFFPALMIALTMLSFTLLGDGLRDALDPRLRQ</sequence>
<dbReference type="PANTHER" id="PTHR43386:SF22">
    <property type="entry name" value="OLIGOPEPTIDE TRANSPORT SYSTEM PERMEASE PROTEIN OPPC"/>
    <property type="match status" value="1"/>
</dbReference>
<feature type="transmembrane region" description="Helical" evidence="7">
    <location>
        <begin position="42"/>
        <end position="63"/>
    </location>
</feature>
<feature type="domain" description="ABC transmembrane type-1" evidence="8">
    <location>
        <begin position="103"/>
        <end position="293"/>
    </location>
</feature>
<dbReference type="Gene3D" id="1.10.3720.10">
    <property type="entry name" value="MetI-like"/>
    <property type="match status" value="1"/>
</dbReference>
<dbReference type="InterPro" id="IPR000515">
    <property type="entry name" value="MetI-like"/>
</dbReference>
<dbReference type="EMBL" id="SMAE01000014">
    <property type="protein sequence ID" value="TCS86652.1"/>
    <property type="molecule type" value="Genomic_DNA"/>
</dbReference>
<comment type="caution">
    <text evidence="9">The sequence shown here is derived from an EMBL/GenBank/DDBJ whole genome shotgun (WGS) entry which is preliminary data.</text>
</comment>
<dbReference type="Pfam" id="PF00528">
    <property type="entry name" value="BPD_transp_1"/>
    <property type="match status" value="1"/>
</dbReference>
<keyword evidence="4 7" id="KW-0812">Transmembrane</keyword>
<dbReference type="PANTHER" id="PTHR43386">
    <property type="entry name" value="OLIGOPEPTIDE TRANSPORT SYSTEM PERMEASE PROTEIN APPC"/>
    <property type="match status" value="1"/>
</dbReference>
<dbReference type="RefSeq" id="WP_132029484.1">
    <property type="nucleotide sequence ID" value="NZ_CP068564.1"/>
</dbReference>
<keyword evidence="5 7" id="KW-1133">Transmembrane helix</keyword>
<comment type="similarity">
    <text evidence="7">Belongs to the binding-protein-dependent transport system permease family.</text>
</comment>
<evidence type="ECO:0000256" key="7">
    <source>
        <dbReference type="RuleBase" id="RU363032"/>
    </source>
</evidence>
<dbReference type="Proteomes" id="UP000294567">
    <property type="component" value="Unassembled WGS sequence"/>
</dbReference>
<dbReference type="Pfam" id="PF12911">
    <property type="entry name" value="OppC_N"/>
    <property type="match status" value="1"/>
</dbReference>